<accession>A0AAV6LRI4</accession>
<evidence type="ECO:0000313" key="2">
    <source>
        <dbReference type="Proteomes" id="UP000823749"/>
    </source>
</evidence>
<gene>
    <name evidence="1" type="ORF">RHGRI_002922</name>
</gene>
<name>A0AAV6LRI4_9ERIC</name>
<organism evidence="1 2">
    <name type="scientific">Rhododendron griersonianum</name>
    <dbReference type="NCBI Taxonomy" id="479676"/>
    <lineage>
        <taxon>Eukaryota</taxon>
        <taxon>Viridiplantae</taxon>
        <taxon>Streptophyta</taxon>
        <taxon>Embryophyta</taxon>
        <taxon>Tracheophyta</taxon>
        <taxon>Spermatophyta</taxon>
        <taxon>Magnoliopsida</taxon>
        <taxon>eudicotyledons</taxon>
        <taxon>Gunneridae</taxon>
        <taxon>Pentapetalae</taxon>
        <taxon>asterids</taxon>
        <taxon>Ericales</taxon>
        <taxon>Ericaceae</taxon>
        <taxon>Ericoideae</taxon>
        <taxon>Rhodoreae</taxon>
        <taxon>Rhododendron</taxon>
    </lineage>
</organism>
<comment type="caution">
    <text evidence="1">The sequence shown here is derived from an EMBL/GenBank/DDBJ whole genome shotgun (WGS) entry which is preliminary data.</text>
</comment>
<dbReference type="AlphaFoldDB" id="A0AAV6LRI4"/>
<keyword evidence="2" id="KW-1185">Reference proteome</keyword>
<proteinExistence type="predicted"/>
<reference evidence="1" key="1">
    <citation type="submission" date="2020-08" db="EMBL/GenBank/DDBJ databases">
        <title>Plant Genome Project.</title>
        <authorList>
            <person name="Zhang R.-G."/>
        </authorList>
    </citation>
    <scope>NUCLEOTIDE SEQUENCE</scope>
    <source>
        <strain evidence="1">WSP0</strain>
        <tissue evidence="1">Leaf</tissue>
    </source>
</reference>
<evidence type="ECO:0000313" key="1">
    <source>
        <dbReference type="EMBL" id="KAG5567546.1"/>
    </source>
</evidence>
<dbReference type="EMBL" id="JACTNZ010000001">
    <property type="protein sequence ID" value="KAG5567546.1"/>
    <property type="molecule type" value="Genomic_DNA"/>
</dbReference>
<dbReference type="Proteomes" id="UP000823749">
    <property type="component" value="Chromosome 1"/>
</dbReference>
<sequence length="80" mass="8350">MRNSPGPARVPSLLTNTHSRRIVDVLDGVQRRRCSGGVSVPKMPSLEALGLFGFTAYGELSVGYASGAAEVSGGSHPLRP</sequence>
<protein>
    <submittedName>
        <fullName evidence="1">Uncharacterized protein</fullName>
    </submittedName>
</protein>